<sequence>MLRVDINELDIDPYPAEDGGNILTYNGEWFTGITYEYFPGTNVLAHESQIIDGREAGLQIDYWQNGKKKNEWYSILGGVFISILKNGMKMVI</sequence>
<dbReference type="RefSeq" id="WP_279650990.1">
    <property type="nucleotide sequence ID" value="NZ_CP122539.1"/>
</dbReference>
<proteinExistence type="predicted"/>
<keyword evidence="2" id="KW-1185">Reference proteome</keyword>
<name>A0ABY8L172_9FLAO</name>
<evidence type="ECO:0000313" key="1">
    <source>
        <dbReference type="EMBL" id="WGH75100.1"/>
    </source>
</evidence>
<accession>A0ABY8L172</accession>
<protein>
    <submittedName>
        <fullName evidence="1">Uncharacterized protein</fullName>
    </submittedName>
</protein>
<reference evidence="1 2" key="1">
    <citation type="submission" date="2023-04" db="EMBL/GenBank/DDBJ databases">
        <title>Tenacibaculum tangerinum sp. nov., isolated from sea tidal flat of South Korea.</title>
        <authorList>
            <person name="Lee S.H."/>
            <person name="Kim J.-J."/>
        </authorList>
    </citation>
    <scope>NUCLEOTIDE SEQUENCE [LARGE SCALE GENOMIC DNA]</scope>
    <source>
        <strain evidence="1 2">GRR-S3-23</strain>
    </source>
</reference>
<evidence type="ECO:0000313" key="2">
    <source>
        <dbReference type="Proteomes" id="UP001232001"/>
    </source>
</evidence>
<gene>
    <name evidence="1" type="ORF">P8625_13630</name>
</gene>
<organism evidence="1 2">
    <name type="scientific">Tenacibaculum tangerinum</name>
    <dbReference type="NCBI Taxonomy" id="3038772"/>
    <lineage>
        <taxon>Bacteria</taxon>
        <taxon>Pseudomonadati</taxon>
        <taxon>Bacteroidota</taxon>
        <taxon>Flavobacteriia</taxon>
        <taxon>Flavobacteriales</taxon>
        <taxon>Flavobacteriaceae</taxon>
        <taxon>Tenacibaculum</taxon>
    </lineage>
</organism>
<dbReference type="EMBL" id="CP122539">
    <property type="protein sequence ID" value="WGH75100.1"/>
    <property type="molecule type" value="Genomic_DNA"/>
</dbReference>
<dbReference type="Proteomes" id="UP001232001">
    <property type="component" value="Chromosome"/>
</dbReference>